<name>A0A061DD94_BABBI</name>
<dbReference type="VEuPathDB" id="PiroplasmaDB:BBBOND_0311070"/>
<feature type="compositionally biased region" description="Acidic residues" evidence="1">
    <location>
        <begin position="302"/>
        <end position="311"/>
    </location>
</feature>
<dbReference type="EMBL" id="LK391709">
    <property type="protein sequence ID" value="CDR97204.1"/>
    <property type="molecule type" value="Genomic_DNA"/>
</dbReference>
<keyword evidence="3" id="KW-1185">Reference proteome</keyword>
<dbReference type="OrthoDB" id="10552559at2759"/>
<feature type="compositionally biased region" description="Acidic residues" evidence="1">
    <location>
        <begin position="244"/>
        <end position="253"/>
    </location>
</feature>
<gene>
    <name evidence="2" type="ORF">BBBOND_0311070</name>
</gene>
<protein>
    <submittedName>
        <fullName evidence="2">Uncharacterized protein</fullName>
    </submittedName>
</protein>
<feature type="region of interest" description="Disordered" evidence="1">
    <location>
        <begin position="166"/>
        <end position="205"/>
    </location>
</feature>
<sequence length="590" mass="66548">MLTRFLRAGEVVELSRHAMKLFTCAALFGLYRLIGAAAQGPTLSSYDLRRSDENNQLDGEGRYIPREDGETYAEPIVGDGVHHGHYVDARSYNEPSDNNLKGRAQRFTRLITGKIRRTTRKINTHNDGHVVHTTHTSRMVHARHDGTTEPMTTEWERHIRALMGKDGYSVGSSRDSDDESAQTDMSNLSDFDDSNEGCMRTRRTYGGGNESRMVYRGRYGGYDNLRADTSDMGEDVSGGMQDQDSNEPSDATEDVDPTVIAANLKLNSSGNTGYNGDSFLAERPMTDMYDNMDAENSPSNEWSDDSAEDGSSELSSSLDGSLERRRTTRKAITTAFGLKRRVEESLSFHRIRYIYVSEHTPLWTRVLPLGGYVIQDDEAADAMTRLRNCYEAKRPLLTDNVRRLNSLDARLKRVFASLRFRLGMDNINIPLQAGYHRITNEFRAVHVRATAYFKGLTAVVSYLQGQYRSPPRMPEGNQEMARPITVNMVEPELDRCVHDDSYGTSTSIRACLDMWELYVTADTFEIEAMIDHLWLNKLETPMDQIHAIALKALAKIEGALQVPQCLNRLEEFEGERELEDAVKKTGIAPF</sequence>
<feature type="region of interest" description="Disordered" evidence="1">
    <location>
        <begin position="289"/>
        <end position="324"/>
    </location>
</feature>
<feature type="region of interest" description="Disordered" evidence="1">
    <location>
        <begin position="226"/>
        <end position="253"/>
    </location>
</feature>
<organism evidence="2 3">
    <name type="scientific">Babesia bigemina</name>
    <dbReference type="NCBI Taxonomy" id="5866"/>
    <lineage>
        <taxon>Eukaryota</taxon>
        <taxon>Sar</taxon>
        <taxon>Alveolata</taxon>
        <taxon>Apicomplexa</taxon>
        <taxon>Aconoidasida</taxon>
        <taxon>Piroplasmida</taxon>
        <taxon>Babesiidae</taxon>
        <taxon>Babesia</taxon>
    </lineage>
</organism>
<dbReference type="RefSeq" id="XP_012769390.1">
    <property type="nucleotide sequence ID" value="XM_012913936.1"/>
</dbReference>
<feature type="region of interest" description="Disordered" evidence="1">
    <location>
        <begin position="47"/>
        <end position="66"/>
    </location>
</feature>
<evidence type="ECO:0000313" key="2">
    <source>
        <dbReference type="EMBL" id="CDR97204.1"/>
    </source>
</evidence>
<proteinExistence type="predicted"/>
<dbReference type="GeneID" id="24565745"/>
<dbReference type="Proteomes" id="UP000033188">
    <property type="component" value="Chromosome 3"/>
</dbReference>
<evidence type="ECO:0000313" key="3">
    <source>
        <dbReference type="Proteomes" id="UP000033188"/>
    </source>
</evidence>
<evidence type="ECO:0000256" key="1">
    <source>
        <dbReference type="SAM" id="MobiDB-lite"/>
    </source>
</evidence>
<reference evidence="3" key="1">
    <citation type="journal article" date="2014" name="Nucleic Acids Res.">
        <title>The evolutionary dynamics of variant antigen genes in Babesia reveal a history of genomic innovation underlying host-parasite interaction.</title>
        <authorList>
            <person name="Jackson A.P."/>
            <person name="Otto T.D."/>
            <person name="Darby A."/>
            <person name="Ramaprasad A."/>
            <person name="Xia D."/>
            <person name="Echaide I.E."/>
            <person name="Farber M."/>
            <person name="Gahlot S."/>
            <person name="Gamble J."/>
            <person name="Gupta D."/>
            <person name="Gupta Y."/>
            <person name="Jackson L."/>
            <person name="Malandrin L."/>
            <person name="Malas T.B."/>
            <person name="Moussa E."/>
            <person name="Nair M."/>
            <person name="Reid A.J."/>
            <person name="Sanders M."/>
            <person name="Sharma J."/>
            <person name="Tracey A."/>
            <person name="Quail M.A."/>
            <person name="Weir W."/>
            <person name="Wastling J.M."/>
            <person name="Hall N."/>
            <person name="Willadsen P."/>
            <person name="Lingelbach K."/>
            <person name="Shiels B."/>
            <person name="Tait A."/>
            <person name="Berriman M."/>
            <person name="Allred D.R."/>
            <person name="Pain A."/>
        </authorList>
    </citation>
    <scope>NUCLEOTIDE SEQUENCE [LARGE SCALE GENOMIC DNA]</scope>
    <source>
        <strain evidence="3">Bond</strain>
    </source>
</reference>
<accession>A0A061DD94</accession>
<dbReference type="KEGG" id="bbig:BBBOND_0311070"/>
<dbReference type="AlphaFoldDB" id="A0A061DD94"/>